<proteinExistence type="predicted"/>
<gene>
    <name evidence="2" type="ORF">A3D77_06955</name>
</gene>
<dbReference type="STRING" id="1798382.A3D77_06955"/>
<reference evidence="2 3" key="1">
    <citation type="journal article" date="2016" name="Nat. Commun.">
        <title>Thousands of microbial genomes shed light on interconnected biogeochemical processes in an aquifer system.</title>
        <authorList>
            <person name="Anantharaman K."/>
            <person name="Brown C.T."/>
            <person name="Hug L.A."/>
            <person name="Sharon I."/>
            <person name="Castelle C.J."/>
            <person name="Probst A.J."/>
            <person name="Thomas B.C."/>
            <person name="Singh A."/>
            <person name="Wilkins M.J."/>
            <person name="Karaoz U."/>
            <person name="Brodie E.L."/>
            <person name="Williams K.H."/>
            <person name="Hubbard S.S."/>
            <person name="Banfield J.F."/>
        </authorList>
    </citation>
    <scope>NUCLEOTIDE SEQUENCE [LARGE SCALE GENOMIC DNA]</scope>
</reference>
<sequence>MENNRQKTSVNHPADEEKMLHDLESRKNPGKQVLLGIILIVVVGIGSGYALFKVVGANNLESGISGSASSGSVKKVVVGAKDPSSLKDSAQGELQEGGIDGEGTHKLLRPGGESQTVYLNSSTLDLTPFVGKKVKVYGETFAGKKAGWLMDVGKVEVLQ</sequence>
<dbReference type="EMBL" id="MFJL01000041">
    <property type="protein sequence ID" value="OGG12768.1"/>
    <property type="molecule type" value="Genomic_DNA"/>
</dbReference>
<feature type="transmembrane region" description="Helical" evidence="1">
    <location>
        <begin position="33"/>
        <end position="52"/>
    </location>
</feature>
<organism evidence="2 3">
    <name type="scientific">Candidatus Gottesmanbacteria bacterium RIFCSPHIGHO2_02_FULL_39_11</name>
    <dbReference type="NCBI Taxonomy" id="1798382"/>
    <lineage>
        <taxon>Bacteria</taxon>
        <taxon>Candidatus Gottesmaniibacteriota</taxon>
    </lineage>
</organism>
<dbReference type="AlphaFoldDB" id="A0A1F5ZJW3"/>
<evidence type="ECO:0000256" key="1">
    <source>
        <dbReference type="SAM" id="Phobius"/>
    </source>
</evidence>
<keyword evidence="1" id="KW-1133">Transmembrane helix</keyword>
<protein>
    <submittedName>
        <fullName evidence="2">Uncharacterized protein</fullName>
    </submittedName>
</protein>
<accession>A0A1F5ZJW3</accession>
<evidence type="ECO:0000313" key="3">
    <source>
        <dbReference type="Proteomes" id="UP000176923"/>
    </source>
</evidence>
<keyword evidence="1" id="KW-0812">Transmembrane</keyword>
<name>A0A1F5ZJW3_9BACT</name>
<dbReference type="Proteomes" id="UP000176923">
    <property type="component" value="Unassembled WGS sequence"/>
</dbReference>
<keyword evidence="1" id="KW-0472">Membrane</keyword>
<evidence type="ECO:0000313" key="2">
    <source>
        <dbReference type="EMBL" id="OGG12768.1"/>
    </source>
</evidence>
<comment type="caution">
    <text evidence="2">The sequence shown here is derived from an EMBL/GenBank/DDBJ whole genome shotgun (WGS) entry which is preliminary data.</text>
</comment>